<comment type="caution">
    <text evidence="2">The sequence shown here is derived from an EMBL/GenBank/DDBJ whole genome shotgun (WGS) entry which is preliminary data.</text>
</comment>
<evidence type="ECO:0000256" key="1">
    <source>
        <dbReference type="SAM" id="MobiDB-lite"/>
    </source>
</evidence>
<evidence type="ECO:0000313" key="3">
    <source>
        <dbReference type="Proteomes" id="UP000030151"/>
    </source>
</evidence>
<protein>
    <submittedName>
        <fullName evidence="2">Uncharacterized protein</fullName>
    </submittedName>
</protein>
<proteinExistence type="predicted"/>
<feature type="compositionally biased region" description="Basic residues" evidence="1">
    <location>
        <begin position="53"/>
        <end position="63"/>
    </location>
</feature>
<feature type="compositionally biased region" description="Polar residues" evidence="1">
    <location>
        <begin position="88"/>
        <end position="102"/>
    </location>
</feature>
<organism evidence="2 3">
    <name type="scientific">Metarhizium robertsii</name>
    <dbReference type="NCBI Taxonomy" id="568076"/>
    <lineage>
        <taxon>Eukaryota</taxon>
        <taxon>Fungi</taxon>
        <taxon>Dikarya</taxon>
        <taxon>Ascomycota</taxon>
        <taxon>Pezizomycotina</taxon>
        <taxon>Sordariomycetes</taxon>
        <taxon>Hypocreomycetidae</taxon>
        <taxon>Hypocreales</taxon>
        <taxon>Clavicipitaceae</taxon>
        <taxon>Metarhizium</taxon>
    </lineage>
</organism>
<dbReference type="Proteomes" id="UP000030151">
    <property type="component" value="Unassembled WGS sequence"/>
</dbReference>
<evidence type="ECO:0000313" key="2">
    <source>
        <dbReference type="EMBL" id="EXV01579.1"/>
    </source>
</evidence>
<feature type="region of interest" description="Disordered" evidence="1">
    <location>
        <begin position="53"/>
        <end position="187"/>
    </location>
</feature>
<feature type="compositionally biased region" description="Low complexity" evidence="1">
    <location>
        <begin position="138"/>
        <end position="151"/>
    </location>
</feature>
<feature type="compositionally biased region" description="Polar residues" evidence="1">
    <location>
        <begin position="64"/>
        <end position="74"/>
    </location>
</feature>
<reference evidence="2 3" key="1">
    <citation type="submission" date="2014-02" db="EMBL/GenBank/DDBJ databases">
        <title>The genome sequence of the entomopathogenic fungus Metarhizium robertsii ARSEF 2575.</title>
        <authorList>
            <person name="Giuliano Garisto Donzelli B."/>
            <person name="Roe B.A."/>
            <person name="Macmil S.L."/>
            <person name="Krasnoff S.B."/>
            <person name="Gibson D.M."/>
        </authorList>
    </citation>
    <scope>NUCLEOTIDE SEQUENCE [LARGE SCALE GENOMIC DNA]</scope>
    <source>
        <strain evidence="2 3">ARSEF 2575</strain>
    </source>
</reference>
<accession>A0A0A1UV53</accession>
<dbReference type="AlphaFoldDB" id="A0A0A1UV53"/>
<dbReference type="HOGENOM" id="CLU_1120117_0_0_1"/>
<sequence length="249" mass="27560">MEEGPNDDHKPENSSVPCTRLPWMSAWSHSLGKTGTWFKEEVAHSKLSHKFFGRASSHPKHSHQSLCATPNSSRRGSKNTRKYGSGMFLSTNNSFRSANSQFPGGEAIRVSTPPLDEDTADGKPRGFFTSMTPPDHNSTSSPSPTQSSTHSSPHHGYQRSSFSSQPREWFDPMPPRSKRRKQQHQQPSAVDFVFDVPEHLPSSPLCPANIRHKSGGTGLCVYHGRRRARSTLRDTSETGTSTELTGGLY</sequence>
<dbReference type="EMBL" id="JELW01000007">
    <property type="protein sequence ID" value="EXV01579.1"/>
    <property type="molecule type" value="Genomic_DNA"/>
</dbReference>
<name>A0A0A1UV53_9HYPO</name>
<gene>
    <name evidence="2" type="ORF">X797_005095</name>
</gene>